<dbReference type="GO" id="GO:0005886">
    <property type="term" value="C:plasma membrane"/>
    <property type="evidence" value="ECO:0007669"/>
    <property type="project" value="TreeGrafter"/>
</dbReference>
<dbReference type="PANTHER" id="PTHR37313">
    <property type="entry name" value="UPF0749 PROTEIN RV1825"/>
    <property type="match status" value="1"/>
</dbReference>
<dbReference type="PANTHER" id="PTHR37313:SF2">
    <property type="entry name" value="UPF0749 PROTEIN YLXX"/>
    <property type="match status" value="1"/>
</dbReference>
<dbReference type="RefSeq" id="WP_194695371.1">
    <property type="nucleotide sequence ID" value="NZ_JADKPO010000005.1"/>
</dbReference>
<keyword evidence="4" id="KW-0472">Membrane</keyword>
<gene>
    <name evidence="5" type="ORF">ISU10_05520</name>
</gene>
<dbReference type="Pfam" id="PF05949">
    <property type="entry name" value="DUF881"/>
    <property type="match status" value="1"/>
</dbReference>
<evidence type="ECO:0000256" key="2">
    <source>
        <dbReference type="SAM" id="Coils"/>
    </source>
</evidence>
<name>A0A930VKB5_9ACTN</name>
<evidence type="ECO:0000313" key="5">
    <source>
        <dbReference type="EMBL" id="MBF4767221.1"/>
    </source>
</evidence>
<reference evidence="5" key="1">
    <citation type="submission" date="2020-11" db="EMBL/GenBank/DDBJ databases">
        <title>Nocardioides cynanchi sp. nov., isolated from soil of rhizosphere of Cynanchum wilfordii.</title>
        <authorList>
            <person name="Lee J.-S."/>
            <person name="Suh M.K."/>
            <person name="Kim J.-S."/>
        </authorList>
    </citation>
    <scope>NUCLEOTIDE SEQUENCE</scope>
    <source>
        <strain evidence="5">KCTC 19276</strain>
    </source>
</reference>
<dbReference type="EMBL" id="JADKPO010000005">
    <property type="protein sequence ID" value="MBF4767221.1"/>
    <property type="molecule type" value="Genomic_DNA"/>
</dbReference>
<protein>
    <submittedName>
        <fullName evidence="5">DUF881 domain-containing protein</fullName>
    </submittedName>
</protein>
<evidence type="ECO:0000256" key="3">
    <source>
        <dbReference type="SAM" id="MobiDB-lite"/>
    </source>
</evidence>
<dbReference type="AlphaFoldDB" id="A0A930VKB5"/>
<evidence type="ECO:0000256" key="1">
    <source>
        <dbReference type="ARBA" id="ARBA00009108"/>
    </source>
</evidence>
<feature type="region of interest" description="Disordered" evidence="3">
    <location>
        <begin position="225"/>
        <end position="244"/>
    </location>
</feature>
<comment type="similarity">
    <text evidence="1">Belongs to the UPF0749 family.</text>
</comment>
<evidence type="ECO:0000313" key="6">
    <source>
        <dbReference type="Proteomes" id="UP000660668"/>
    </source>
</evidence>
<comment type="caution">
    <text evidence="5">The sequence shown here is derived from an EMBL/GenBank/DDBJ whole genome shotgun (WGS) entry which is preliminary data.</text>
</comment>
<dbReference type="InterPro" id="IPR010273">
    <property type="entry name" value="DUF881"/>
</dbReference>
<organism evidence="5 6">
    <name type="scientific">Nocardioides agariphilus</name>
    <dbReference type="NCBI Taxonomy" id="433664"/>
    <lineage>
        <taxon>Bacteria</taxon>
        <taxon>Bacillati</taxon>
        <taxon>Actinomycetota</taxon>
        <taxon>Actinomycetes</taxon>
        <taxon>Propionibacteriales</taxon>
        <taxon>Nocardioidaceae</taxon>
        <taxon>Nocardioides</taxon>
    </lineage>
</organism>
<accession>A0A930VKB5</accession>
<dbReference type="Gene3D" id="3.30.70.1880">
    <property type="entry name" value="Protein of unknown function DUF881"/>
    <property type="match status" value="1"/>
</dbReference>
<dbReference type="Proteomes" id="UP000660668">
    <property type="component" value="Unassembled WGS sequence"/>
</dbReference>
<keyword evidence="4" id="KW-0812">Transmembrane</keyword>
<evidence type="ECO:0000256" key="4">
    <source>
        <dbReference type="SAM" id="Phobius"/>
    </source>
</evidence>
<sequence>MPEARTSRGPGRDRLRDALLHPGRGQVVVAFLLAVLGFAAVVQVRTTDVDDRYTGLREQDLVDVLSGLAGTSQVARSEIARLEQTKRELQSDSQQLSAALEEAQKQVDTLNIMAGLVPVTGPGIRITITEETGPVDIDSVLDTIEELRSAGAEAMQFNGQVRVVAQTSLEDSVGGFSIDGTVLSSPYVIDVIGDPQALHGALVFSDGPASQLRDDGADVQIDELERIDIESVAPSTRPEFASPE</sequence>
<keyword evidence="6" id="KW-1185">Reference proteome</keyword>
<feature type="transmembrane region" description="Helical" evidence="4">
    <location>
        <begin position="25"/>
        <end position="44"/>
    </location>
</feature>
<keyword evidence="4" id="KW-1133">Transmembrane helix</keyword>
<proteinExistence type="inferred from homology"/>
<feature type="coiled-coil region" evidence="2">
    <location>
        <begin position="72"/>
        <end position="113"/>
    </location>
</feature>
<keyword evidence="2" id="KW-0175">Coiled coil</keyword>